<dbReference type="SUPFAM" id="SSF53254">
    <property type="entry name" value="Phosphoglycerate mutase-like"/>
    <property type="match status" value="1"/>
</dbReference>
<comment type="caution">
    <text evidence="5">The sequence shown here is derived from an EMBL/GenBank/DDBJ whole genome shotgun (WGS) entry which is preliminary data.</text>
</comment>
<dbReference type="Pfam" id="PF00300">
    <property type="entry name" value="His_Phos_1"/>
    <property type="match status" value="1"/>
</dbReference>
<dbReference type="InterPro" id="IPR001345">
    <property type="entry name" value="PG/BPGM_mutase_AS"/>
</dbReference>
<evidence type="ECO:0000256" key="2">
    <source>
        <dbReference type="PIRSR" id="PIRSR613078-1"/>
    </source>
</evidence>
<dbReference type="CDD" id="cd07067">
    <property type="entry name" value="HP_PGM_like"/>
    <property type="match status" value="1"/>
</dbReference>
<protein>
    <submittedName>
        <fullName evidence="5">Histidine phosphatase family protein</fullName>
    </submittedName>
</protein>
<proteinExistence type="predicted"/>
<sequence>MKIKKLTATCAILSGLLLGGATTAVVPATASAASNKDQVTIYLTRHGETTANVMQRVQGSSDFPLTKNGVTVANDLGYGLKGIKFKHAYTGNLTRQEETAQHALDHSGNKGTKITTTPKLREGGYGSFEGDSIQADNQKIANVYGYSDGQQFQQQTGKDYWNKLQDAYHKLDSENSQNTKLAKNDRAESSKQVQQRMTSELNHIAKTTQKQGGGNVLVVSSGMSINEYLSTMSNKYKGKPLQNAAVTKLVYKNGKLHVDGPIGTLHYVNKGEKIADNK</sequence>
<dbReference type="GO" id="GO:0045820">
    <property type="term" value="P:negative regulation of glycolytic process"/>
    <property type="evidence" value="ECO:0007669"/>
    <property type="project" value="TreeGrafter"/>
</dbReference>
<organism evidence="5 6">
    <name type="scientific">Limosilactobacillus pontis</name>
    <dbReference type="NCBI Taxonomy" id="35787"/>
    <lineage>
        <taxon>Bacteria</taxon>
        <taxon>Bacillati</taxon>
        <taxon>Bacillota</taxon>
        <taxon>Bacilli</taxon>
        <taxon>Lactobacillales</taxon>
        <taxon>Lactobacillaceae</taxon>
        <taxon>Limosilactobacillus</taxon>
    </lineage>
</organism>
<dbReference type="Gene3D" id="3.40.50.1240">
    <property type="entry name" value="Phosphoglycerate mutase-like"/>
    <property type="match status" value="1"/>
</dbReference>
<gene>
    <name evidence="5" type="ORF">CK797_00315</name>
</gene>
<dbReference type="GO" id="GO:0043456">
    <property type="term" value="P:regulation of pentose-phosphate shunt"/>
    <property type="evidence" value="ECO:0007669"/>
    <property type="project" value="TreeGrafter"/>
</dbReference>
<feature type="binding site" evidence="3">
    <location>
        <begin position="122"/>
        <end position="125"/>
    </location>
    <ligand>
        <name>substrate</name>
    </ligand>
</feature>
<name>A0A2J6NPN3_9LACO</name>
<dbReference type="OrthoDB" id="4131070at2"/>
<dbReference type="Proteomes" id="UP000239920">
    <property type="component" value="Unassembled WGS sequence"/>
</dbReference>
<dbReference type="PROSITE" id="PS00175">
    <property type="entry name" value="PG_MUTASE"/>
    <property type="match status" value="1"/>
</dbReference>
<dbReference type="AlphaFoldDB" id="A0A2J6NPN3"/>
<dbReference type="InterPro" id="IPR051695">
    <property type="entry name" value="Phosphoglycerate_Mutase"/>
</dbReference>
<reference evidence="5 6" key="1">
    <citation type="submission" date="2017-09" db="EMBL/GenBank/DDBJ databases">
        <title>Bacterial strain isolated from the female urinary microbiota.</title>
        <authorList>
            <person name="Thomas-White K."/>
            <person name="Kumar N."/>
            <person name="Forster S."/>
            <person name="Putonti C."/>
            <person name="Lawley T."/>
            <person name="Wolfe A.J."/>
        </authorList>
    </citation>
    <scope>NUCLEOTIDE SEQUENCE [LARGE SCALE GENOMIC DNA]</scope>
    <source>
        <strain evidence="5 6">UMB0683</strain>
    </source>
</reference>
<feature type="chain" id="PRO_5014390242" evidence="4">
    <location>
        <begin position="33"/>
        <end position="278"/>
    </location>
</feature>
<feature type="active site" description="Proton donor/acceptor" evidence="2">
    <location>
        <position position="122"/>
    </location>
</feature>
<evidence type="ECO:0000256" key="1">
    <source>
        <dbReference type="ARBA" id="ARBA00022801"/>
    </source>
</evidence>
<keyword evidence="4" id="KW-0732">Signal</keyword>
<keyword evidence="1" id="KW-0378">Hydrolase</keyword>
<evidence type="ECO:0000313" key="6">
    <source>
        <dbReference type="Proteomes" id="UP000239920"/>
    </source>
</evidence>
<accession>A0A2J6NPN3</accession>
<dbReference type="RefSeq" id="WP_104687840.1">
    <property type="nucleotide sequence ID" value="NZ_JBKTHY010000025.1"/>
</dbReference>
<dbReference type="GO" id="GO:0005829">
    <property type="term" value="C:cytosol"/>
    <property type="evidence" value="ECO:0007669"/>
    <property type="project" value="TreeGrafter"/>
</dbReference>
<dbReference type="PANTHER" id="PTHR46517:SF1">
    <property type="entry name" value="FRUCTOSE-2,6-BISPHOSPHATASE TIGAR"/>
    <property type="match status" value="1"/>
</dbReference>
<dbReference type="SMART" id="SM00855">
    <property type="entry name" value="PGAM"/>
    <property type="match status" value="1"/>
</dbReference>
<dbReference type="PANTHER" id="PTHR46517">
    <property type="entry name" value="FRUCTOSE-2,6-BISPHOSPHATASE TIGAR"/>
    <property type="match status" value="1"/>
</dbReference>
<dbReference type="EMBL" id="PNFV01000001">
    <property type="protein sequence ID" value="PMB83280.1"/>
    <property type="molecule type" value="Genomic_DNA"/>
</dbReference>
<dbReference type="GO" id="GO:0004331">
    <property type="term" value="F:fructose-2,6-bisphosphate 2-phosphatase activity"/>
    <property type="evidence" value="ECO:0007669"/>
    <property type="project" value="TreeGrafter"/>
</dbReference>
<feature type="binding site" evidence="3">
    <location>
        <begin position="45"/>
        <end position="52"/>
    </location>
    <ligand>
        <name>substrate</name>
    </ligand>
</feature>
<evidence type="ECO:0000313" key="5">
    <source>
        <dbReference type="EMBL" id="PMB83280.1"/>
    </source>
</evidence>
<feature type="active site" description="Tele-phosphohistidine intermediate" evidence="2">
    <location>
        <position position="46"/>
    </location>
</feature>
<dbReference type="InterPro" id="IPR013078">
    <property type="entry name" value="His_Pase_superF_clade-1"/>
</dbReference>
<evidence type="ECO:0000256" key="3">
    <source>
        <dbReference type="PIRSR" id="PIRSR613078-2"/>
    </source>
</evidence>
<feature type="signal peptide" evidence="4">
    <location>
        <begin position="1"/>
        <end position="32"/>
    </location>
</feature>
<feature type="binding site" evidence="3">
    <location>
        <position position="95"/>
    </location>
    <ligand>
        <name>substrate</name>
    </ligand>
</feature>
<evidence type="ECO:0000256" key="4">
    <source>
        <dbReference type="SAM" id="SignalP"/>
    </source>
</evidence>
<dbReference type="InterPro" id="IPR029033">
    <property type="entry name" value="His_PPase_superfam"/>
</dbReference>